<dbReference type="SUPFAM" id="SSF57903">
    <property type="entry name" value="FYVE/PHD zinc finger"/>
    <property type="match status" value="1"/>
</dbReference>
<protein>
    <recommendedName>
        <fullName evidence="5">PHD-type domain-containing protein</fullName>
    </recommendedName>
</protein>
<dbReference type="PROSITE" id="PS50016">
    <property type="entry name" value="ZF_PHD_2"/>
    <property type="match status" value="1"/>
</dbReference>
<keyword evidence="2 4" id="KW-0863">Zinc-finger</keyword>
<comment type="caution">
    <text evidence="6">The sequence shown here is derived from an EMBL/GenBank/DDBJ whole genome shotgun (WGS) entry which is preliminary data.</text>
</comment>
<evidence type="ECO:0000256" key="2">
    <source>
        <dbReference type="ARBA" id="ARBA00022771"/>
    </source>
</evidence>
<evidence type="ECO:0000259" key="5">
    <source>
        <dbReference type="PROSITE" id="PS50016"/>
    </source>
</evidence>
<dbReference type="InterPro" id="IPR013083">
    <property type="entry name" value="Znf_RING/FYVE/PHD"/>
</dbReference>
<sequence length="569" mass="64312">MSSNGTSNDNCVTCKQPVRPRQEGLQCDGCQKWNHRTCNTGISRQAYRAAVQTGTEIEWHCDSCAVELSSLPGEPVAASSRLENIDSQESHLEQGSTVDSIQPPRCEISWGSHQFESSTVVTTPVPPAPLPTVLEEDSMDDPTPMDIDPQPAPSVTYEMVEEGSKRRCKKLIDSIGYSYTFKEKTKTTNYWQCSVRPKGNPCRATVKEQDGSFIPGRNTHNHQPQPGALLAAKIVKSALPNPSYIARAANRLRKSSRPKDPTDLEFELNEQSLPENFLRADVRAGSKRHHVLSTDGQLQQLVRTKTWYLDGTFKLVRQPFTQLFSVNAFVRSGAHMKQVPLAFVLMSGKRKKDYKKVLKAIKELLPSDPVVQRCVVDFELAIWSAVRSVLEDVEVQELGLTVAYDKDDGTHRFIRSLMALPFLLAQEIEAQFDCIHQNCPPSPLEDLVNYVETTWINGTYPLECWHIYGQPIRTNNDLEGYHNALNRRAGGRQNLPFYMLVELLHREAGLSLIQTRLVSQKKLKRHQRTTYRRLQGKIIGAWEDYSDSKITARQLLQTCSYINGPTRME</sequence>
<dbReference type="PANTHER" id="PTHR20956">
    <property type="entry name" value="HEH2P"/>
    <property type="match status" value="1"/>
</dbReference>
<reference evidence="6" key="2">
    <citation type="journal article" date="2023" name="Science">
        <title>Genomic signatures of disease resistance in endangered staghorn corals.</title>
        <authorList>
            <person name="Vollmer S.V."/>
            <person name="Selwyn J.D."/>
            <person name="Despard B.A."/>
            <person name="Roesel C.L."/>
        </authorList>
    </citation>
    <scope>NUCLEOTIDE SEQUENCE</scope>
    <source>
        <strain evidence="6">K2</strain>
    </source>
</reference>
<dbReference type="GO" id="GO:0008270">
    <property type="term" value="F:zinc ion binding"/>
    <property type="evidence" value="ECO:0007669"/>
    <property type="project" value="UniProtKB-KW"/>
</dbReference>
<name>A0AAD9QMV8_ACRCE</name>
<keyword evidence="7" id="KW-1185">Reference proteome</keyword>
<feature type="domain" description="PHD-type" evidence="5">
    <location>
        <begin position="8"/>
        <end position="67"/>
    </location>
</feature>
<dbReference type="InterPro" id="IPR011011">
    <property type="entry name" value="Znf_FYVE_PHD"/>
</dbReference>
<dbReference type="Proteomes" id="UP001249851">
    <property type="component" value="Unassembled WGS sequence"/>
</dbReference>
<evidence type="ECO:0000313" key="7">
    <source>
        <dbReference type="Proteomes" id="UP001249851"/>
    </source>
</evidence>
<dbReference type="Gene3D" id="2.20.25.240">
    <property type="match status" value="1"/>
</dbReference>
<gene>
    <name evidence="6" type="ORF">P5673_012413</name>
</gene>
<dbReference type="Pfam" id="PF04500">
    <property type="entry name" value="FLYWCH"/>
    <property type="match status" value="1"/>
</dbReference>
<dbReference type="Gene3D" id="3.30.40.10">
    <property type="entry name" value="Zinc/RING finger domain, C3HC4 (zinc finger)"/>
    <property type="match status" value="1"/>
</dbReference>
<keyword evidence="3" id="KW-0862">Zinc</keyword>
<proteinExistence type="predicted"/>
<dbReference type="PANTHER" id="PTHR20956:SF12">
    <property type="entry name" value="FLYWCH-TYPE DOMAIN-CONTAINING PROTEIN"/>
    <property type="match status" value="1"/>
</dbReference>
<evidence type="ECO:0000256" key="3">
    <source>
        <dbReference type="ARBA" id="ARBA00022833"/>
    </source>
</evidence>
<dbReference type="AlphaFoldDB" id="A0AAD9QMV8"/>
<dbReference type="InterPro" id="IPR019787">
    <property type="entry name" value="Znf_PHD-finger"/>
</dbReference>
<dbReference type="EMBL" id="JARQWQ010000023">
    <property type="protein sequence ID" value="KAK2564173.1"/>
    <property type="molecule type" value="Genomic_DNA"/>
</dbReference>
<accession>A0AAD9QMV8</accession>
<evidence type="ECO:0000256" key="1">
    <source>
        <dbReference type="ARBA" id="ARBA00022723"/>
    </source>
</evidence>
<keyword evidence="1" id="KW-0479">Metal-binding</keyword>
<reference evidence="6" key="1">
    <citation type="journal article" date="2023" name="G3 (Bethesda)">
        <title>Whole genome assembly and annotation of the endangered Caribbean coral Acropora cervicornis.</title>
        <authorList>
            <person name="Selwyn J.D."/>
            <person name="Vollmer S.V."/>
        </authorList>
    </citation>
    <scope>NUCLEOTIDE SEQUENCE</scope>
    <source>
        <strain evidence="6">K2</strain>
    </source>
</reference>
<dbReference type="InterPro" id="IPR007588">
    <property type="entry name" value="Znf_FLYWCH"/>
</dbReference>
<evidence type="ECO:0000313" key="6">
    <source>
        <dbReference type="EMBL" id="KAK2564173.1"/>
    </source>
</evidence>
<organism evidence="6 7">
    <name type="scientific">Acropora cervicornis</name>
    <name type="common">Staghorn coral</name>
    <dbReference type="NCBI Taxonomy" id="6130"/>
    <lineage>
        <taxon>Eukaryota</taxon>
        <taxon>Metazoa</taxon>
        <taxon>Cnidaria</taxon>
        <taxon>Anthozoa</taxon>
        <taxon>Hexacorallia</taxon>
        <taxon>Scleractinia</taxon>
        <taxon>Astrocoeniina</taxon>
        <taxon>Acroporidae</taxon>
        <taxon>Acropora</taxon>
    </lineage>
</organism>
<evidence type="ECO:0000256" key="4">
    <source>
        <dbReference type="PROSITE-ProRule" id="PRU00146"/>
    </source>
</evidence>